<dbReference type="Pfam" id="PF00196">
    <property type="entry name" value="GerE"/>
    <property type="match status" value="1"/>
</dbReference>
<keyword evidence="3" id="KW-0804">Transcription</keyword>
<dbReference type="Proteomes" id="UP000270021">
    <property type="component" value="Chromosome"/>
</dbReference>
<dbReference type="SMART" id="SM00382">
    <property type="entry name" value="AAA"/>
    <property type="match status" value="1"/>
</dbReference>
<dbReference type="InterPro" id="IPR016032">
    <property type="entry name" value="Sig_transdc_resp-reg_C-effctor"/>
</dbReference>
<dbReference type="PANTHER" id="PTHR44688:SF16">
    <property type="entry name" value="DNA-BINDING TRANSCRIPTIONAL ACTIVATOR DEVR_DOSR"/>
    <property type="match status" value="1"/>
</dbReference>
<dbReference type="KEGG" id="fsl:EJO69_00890"/>
<feature type="domain" description="HTH luxR-type" evidence="4">
    <location>
        <begin position="798"/>
        <end position="863"/>
    </location>
</feature>
<dbReference type="RefSeq" id="WP_126037955.1">
    <property type="nucleotide sequence ID" value="NZ_CP034438.1"/>
</dbReference>
<evidence type="ECO:0000313" key="5">
    <source>
        <dbReference type="EMBL" id="AZN29011.1"/>
    </source>
</evidence>
<dbReference type="PROSITE" id="PS50043">
    <property type="entry name" value="HTH_LUXR_2"/>
    <property type="match status" value="1"/>
</dbReference>
<dbReference type="GO" id="GO:0006355">
    <property type="term" value="P:regulation of DNA-templated transcription"/>
    <property type="evidence" value="ECO:0007669"/>
    <property type="project" value="InterPro"/>
</dbReference>
<dbReference type="OrthoDB" id="9808843at2"/>
<dbReference type="SUPFAM" id="SSF52540">
    <property type="entry name" value="P-loop containing nucleoside triphosphate hydrolases"/>
    <property type="match status" value="1"/>
</dbReference>
<dbReference type="PANTHER" id="PTHR44688">
    <property type="entry name" value="DNA-BINDING TRANSCRIPTIONAL ACTIVATOR DEVR_DOSR"/>
    <property type="match status" value="1"/>
</dbReference>
<dbReference type="AlphaFoldDB" id="A0A3Q8WTP3"/>
<evidence type="ECO:0000313" key="6">
    <source>
        <dbReference type="Proteomes" id="UP000270021"/>
    </source>
</evidence>
<dbReference type="InterPro" id="IPR000792">
    <property type="entry name" value="Tscrpt_reg_LuxR_C"/>
</dbReference>
<dbReference type="InterPro" id="IPR036388">
    <property type="entry name" value="WH-like_DNA-bd_sf"/>
</dbReference>
<dbReference type="Gene3D" id="1.10.10.10">
    <property type="entry name" value="Winged helix-like DNA-binding domain superfamily/Winged helix DNA-binding domain"/>
    <property type="match status" value="1"/>
</dbReference>
<keyword evidence="2" id="KW-0238">DNA-binding</keyword>
<evidence type="ECO:0000259" key="4">
    <source>
        <dbReference type="PROSITE" id="PS50043"/>
    </source>
</evidence>
<evidence type="ECO:0000256" key="1">
    <source>
        <dbReference type="ARBA" id="ARBA00023015"/>
    </source>
</evidence>
<keyword evidence="1" id="KW-0805">Transcription regulation</keyword>
<protein>
    <submittedName>
        <fullName evidence="5">LuxR family transcriptional regulator</fullName>
    </submittedName>
</protein>
<dbReference type="InterPro" id="IPR027417">
    <property type="entry name" value="P-loop_NTPase"/>
</dbReference>
<evidence type="ECO:0000256" key="2">
    <source>
        <dbReference type="ARBA" id="ARBA00023125"/>
    </source>
</evidence>
<dbReference type="CDD" id="cd06170">
    <property type="entry name" value="LuxR_C_like"/>
    <property type="match status" value="1"/>
</dbReference>
<dbReference type="PROSITE" id="PS00622">
    <property type="entry name" value="HTH_LUXR_1"/>
    <property type="match status" value="1"/>
</dbReference>
<dbReference type="InterPro" id="IPR003593">
    <property type="entry name" value="AAA+_ATPase"/>
</dbReference>
<dbReference type="GO" id="GO:0003677">
    <property type="term" value="F:DNA binding"/>
    <property type="evidence" value="ECO:0007669"/>
    <property type="project" value="UniProtKB-KW"/>
</dbReference>
<evidence type="ECO:0000256" key="3">
    <source>
        <dbReference type="ARBA" id="ARBA00023163"/>
    </source>
</evidence>
<proteinExistence type="predicted"/>
<dbReference type="SMART" id="SM00421">
    <property type="entry name" value="HTH_LUXR"/>
    <property type="match status" value="1"/>
</dbReference>
<dbReference type="PRINTS" id="PR00038">
    <property type="entry name" value="HTHLUXR"/>
</dbReference>
<organism evidence="5 6">
    <name type="scientific">Flaviflexus salsibiostraticola</name>
    <dbReference type="NCBI Taxonomy" id="1282737"/>
    <lineage>
        <taxon>Bacteria</taxon>
        <taxon>Bacillati</taxon>
        <taxon>Actinomycetota</taxon>
        <taxon>Actinomycetes</taxon>
        <taxon>Actinomycetales</taxon>
        <taxon>Actinomycetaceae</taxon>
        <taxon>Flaviflexus</taxon>
    </lineage>
</organism>
<keyword evidence="6" id="KW-1185">Reference proteome</keyword>
<gene>
    <name evidence="5" type="ORF">EJO69_00890</name>
</gene>
<dbReference type="SUPFAM" id="SSF46894">
    <property type="entry name" value="C-terminal effector domain of the bipartite response regulators"/>
    <property type="match status" value="1"/>
</dbReference>
<sequence>MILPRVAASAEYAELTSILTRPGPGGALILGGFGIGKTTLVRTVLARQDVPAPAMRIHCSPTLAREPCGALSPYLGAPAPAESPAQVIREISALLGAEEAGTIPIVVVEDAEFLDDETAFVLSTLVENAAIKLVAIGHGGADGESTLYSLTESGLLTTLVVQPLDRAGVRFLSEELAGGVFTATAVDIITAMTGGNPSFVEAFVRSCLDQDLIVRSSADDGGLLTLARLDPEPDERLMELVRDVTRSLSVDHRMVLEILALAGPQPGPVLSAASGGEHRRLIEAGILTTGADGLVRIASEIHGHVLRSIVPPGRSAQLYATWSEHRAREVQPTSLEVLWALEVGADMPSDLVLAAIEDADMGFDFRLAWRLIDAEATTDSDSATLLRARTLIGLGRHYSARTLLMRVAETSTDPATRQEALTLLLTAFDQIGTDTADIAAFERWWDEQARAPRRRETLAAGVERRREDVRRPTQIAAGVATAPRSIADAERILASPDLSADGRILALIDLTDLHSVAGRTDTALEIARTALVGLTDERMAADYELLVLVRIGWNLIFSGRYSEAEDLLTHARGATLHIALHRAGALGVLRSLLELAQGQTGRSQRTLDEAVAELRLRDTVQMLPSALALRMLTSPSADRVPADAALIDILSSAASGRAQEPRRILARAALAAARGGSPAEYPLFEREMLAADSEQIVGESGGGARRRLAELADTAEGSRAGLLTRLAHVLDDPSPDSAEHVARDAMATGDWGIAAQALARAAFLWSAAGDVRRCGIAVRELKGLIRIRDVTPGEYASRALAMAELTGREEEIVRLTRSGRSNAEIARALTVSQRTVEGHLYRIFAKLGIADRSQLASPEFDPGTAVV</sequence>
<accession>A0A3Q8WTP3</accession>
<dbReference type="EMBL" id="CP034438">
    <property type="protein sequence ID" value="AZN29011.1"/>
    <property type="molecule type" value="Genomic_DNA"/>
</dbReference>
<name>A0A3Q8WTP3_9ACTO</name>
<reference evidence="5 6" key="1">
    <citation type="submission" date="2018-12" db="EMBL/GenBank/DDBJ databases">
        <title>Complete genome sequence of Flaviflexus salsibiostraticola KCTC 33148.</title>
        <authorList>
            <person name="Bae J.-W."/>
        </authorList>
    </citation>
    <scope>NUCLEOTIDE SEQUENCE [LARGE SCALE GENOMIC DNA]</scope>
    <source>
        <strain evidence="5 6">KCTC 33148</strain>
    </source>
</reference>